<sequence length="565" mass="64621">MEKQELRTPIKGQSIMINNKRMAYEELETPLRELTQANFILTPKITAPESPLFIKRLRIDSEPTLDDEEGFELILPDDTLIDSPCARRTSLRSGKPSSLRCFTPIKSNSRVTPIPDSWKRGGVQPSPDFFEDSLESPSVNRNSPSVFYILNEEVPSLTQDARRQFDSFNSDPTNIFLSSSYDDVQSTLKGSLVESPLTNRSTAHKENLLRSPTPNTPVTRVETTPNRTRDKNTSSPEICDSAWISRRRMNHTPLMLRKMAKIMQPSPAMVNEYTTKYAHMLDRTYFEKLGRNSRTFRPPESYNLCNKDYFTDHFTVESILGIGEFSIAYKVTDRKSGILYAVKKAKNPFKSNVVRSECLEEVEIMWKLGKHPNCIQLFSAWEQRGHLHLQTELCENGSLEYFLNHNAKLEESQIWRIFADIAFGLEHIHECNIMHLDLKPGNIFQALDGTFKIGDFGLSASWPAKPDLDRQGDCRYISLEALNCRYDKSADIYSLGAIVLEMTGIISLSKKTADRIRLGDLSGLEFERISCDMSSLLKAMLQVDHRERPKIQKIVKIPKIRNHRS</sequence>
<protein>
    <submittedName>
        <fullName evidence="1">1481_t:CDS:1</fullName>
    </submittedName>
</protein>
<accession>A0ACA9L1A3</accession>
<organism evidence="1 2">
    <name type="scientific">Acaulospora colombiana</name>
    <dbReference type="NCBI Taxonomy" id="27376"/>
    <lineage>
        <taxon>Eukaryota</taxon>
        <taxon>Fungi</taxon>
        <taxon>Fungi incertae sedis</taxon>
        <taxon>Mucoromycota</taxon>
        <taxon>Glomeromycotina</taxon>
        <taxon>Glomeromycetes</taxon>
        <taxon>Diversisporales</taxon>
        <taxon>Acaulosporaceae</taxon>
        <taxon>Acaulospora</taxon>
    </lineage>
</organism>
<evidence type="ECO:0000313" key="1">
    <source>
        <dbReference type="EMBL" id="CAG8501372.1"/>
    </source>
</evidence>
<dbReference type="Proteomes" id="UP000789525">
    <property type="component" value="Unassembled WGS sequence"/>
</dbReference>
<proteinExistence type="predicted"/>
<name>A0ACA9L1A3_9GLOM</name>
<comment type="caution">
    <text evidence="1">The sequence shown here is derived from an EMBL/GenBank/DDBJ whole genome shotgun (WGS) entry which is preliminary data.</text>
</comment>
<evidence type="ECO:0000313" key="2">
    <source>
        <dbReference type="Proteomes" id="UP000789525"/>
    </source>
</evidence>
<gene>
    <name evidence="1" type="ORF">ACOLOM_LOCUS2814</name>
</gene>
<reference evidence="1" key="1">
    <citation type="submission" date="2021-06" db="EMBL/GenBank/DDBJ databases">
        <authorList>
            <person name="Kallberg Y."/>
            <person name="Tangrot J."/>
            <person name="Rosling A."/>
        </authorList>
    </citation>
    <scope>NUCLEOTIDE SEQUENCE</scope>
    <source>
        <strain evidence="1">CL356</strain>
    </source>
</reference>
<dbReference type="EMBL" id="CAJVPT010003871">
    <property type="protein sequence ID" value="CAG8501372.1"/>
    <property type="molecule type" value="Genomic_DNA"/>
</dbReference>
<keyword evidence="2" id="KW-1185">Reference proteome</keyword>